<reference evidence="1" key="1">
    <citation type="journal article" date="2023" name="Plant J.">
        <title>Genome sequences and population genomics provide insights into the demographic history, inbreeding, and mutation load of two 'living fossil' tree species of Dipteronia.</title>
        <authorList>
            <person name="Feng Y."/>
            <person name="Comes H.P."/>
            <person name="Chen J."/>
            <person name="Zhu S."/>
            <person name="Lu R."/>
            <person name="Zhang X."/>
            <person name="Li P."/>
            <person name="Qiu J."/>
            <person name="Olsen K.M."/>
            <person name="Qiu Y."/>
        </authorList>
    </citation>
    <scope>NUCLEOTIDE SEQUENCE</scope>
    <source>
        <strain evidence="1">KIB01</strain>
    </source>
</reference>
<sequence length="86" mass="10118">MTYEELVSIGQTVVKYDVNKYIDDLQSISIVHGTTCRTFIRNDDDVQFILEEDRVIPQNQLVVHRKKWDRRATKHVWCPTGSSQPR</sequence>
<name>A0AAD9TSJ0_9ROSI</name>
<evidence type="ECO:0000313" key="2">
    <source>
        <dbReference type="Proteomes" id="UP001280121"/>
    </source>
</evidence>
<dbReference type="AlphaFoldDB" id="A0AAD9TSJ0"/>
<comment type="caution">
    <text evidence="1">The sequence shown here is derived from an EMBL/GenBank/DDBJ whole genome shotgun (WGS) entry which is preliminary data.</text>
</comment>
<dbReference type="EMBL" id="JANJYI010000007">
    <property type="protein sequence ID" value="KAK2641452.1"/>
    <property type="molecule type" value="Genomic_DNA"/>
</dbReference>
<dbReference type="Proteomes" id="UP001280121">
    <property type="component" value="Unassembled WGS sequence"/>
</dbReference>
<keyword evidence="2" id="KW-1185">Reference proteome</keyword>
<protein>
    <submittedName>
        <fullName evidence="1">Uncharacterized protein</fullName>
    </submittedName>
</protein>
<proteinExistence type="predicted"/>
<evidence type="ECO:0000313" key="1">
    <source>
        <dbReference type="EMBL" id="KAK2641452.1"/>
    </source>
</evidence>
<accession>A0AAD9TSJ0</accession>
<gene>
    <name evidence="1" type="ORF">Ddye_023215</name>
</gene>
<organism evidence="1 2">
    <name type="scientific">Dipteronia dyeriana</name>
    <dbReference type="NCBI Taxonomy" id="168575"/>
    <lineage>
        <taxon>Eukaryota</taxon>
        <taxon>Viridiplantae</taxon>
        <taxon>Streptophyta</taxon>
        <taxon>Embryophyta</taxon>
        <taxon>Tracheophyta</taxon>
        <taxon>Spermatophyta</taxon>
        <taxon>Magnoliopsida</taxon>
        <taxon>eudicotyledons</taxon>
        <taxon>Gunneridae</taxon>
        <taxon>Pentapetalae</taxon>
        <taxon>rosids</taxon>
        <taxon>malvids</taxon>
        <taxon>Sapindales</taxon>
        <taxon>Sapindaceae</taxon>
        <taxon>Hippocastanoideae</taxon>
        <taxon>Acereae</taxon>
        <taxon>Dipteronia</taxon>
    </lineage>
</organism>